<dbReference type="AlphaFoldDB" id="A0A5C4RBH0"/>
<keyword evidence="2" id="KW-1185">Reference proteome</keyword>
<evidence type="ECO:0000313" key="2">
    <source>
        <dbReference type="Proteomes" id="UP000304880"/>
    </source>
</evidence>
<organism evidence="1 2">
    <name type="scientific">Paracoccus haeundaensis</name>
    <dbReference type="NCBI Taxonomy" id="225362"/>
    <lineage>
        <taxon>Bacteria</taxon>
        <taxon>Pseudomonadati</taxon>
        <taxon>Pseudomonadota</taxon>
        <taxon>Alphaproteobacteria</taxon>
        <taxon>Rhodobacterales</taxon>
        <taxon>Paracoccaceae</taxon>
        <taxon>Paracoccus</taxon>
    </lineage>
</organism>
<sequence length="315" mass="35433">MIAQPDVTVPPNIRRLEDGRLVLVGGNHGVAQMFERGSSTVPEERIEIFRRNHRTRKQWADENGCTYSQWVFPDPIVLNAVTAGLGYRSIFERSMPSEARPNDLVYPIDHLFGRNDRLSMTDSHYTPVANMHLAADVAERTLHIDASKVLADLTSSMGPDREYVGDLGIQCTPKISEIRRSPMAHPRIASAANGVQAGNMGIMHLISSPKSVTPRTLMIFGDSFFRSLLTELARYWRKIVFCRTPFFHQEMMAAVKPDDVLCGLAERYFASTRPDTERPHFLAYPLMHGRSTAPDAMFATLWDEMIDANALALSR</sequence>
<proteinExistence type="predicted"/>
<protein>
    <submittedName>
        <fullName evidence="1">Uncharacterized protein</fullName>
    </submittedName>
</protein>
<evidence type="ECO:0000313" key="1">
    <source>
        <dbReference type="EMBL" id="TNH41087.1"/>
    </source>
</evidence>
<dbReference type="RefSeq" id="WP_139597590.1">
    <property type="nucleotide sequence ID" value="NZ_VDDC01000002.1"/>
</dbReference>
<comment type="caution">
    <text evidence="1">The sequence shown here is derived from an EMBL/GenBank/DDBJ whole genome shotgun (WGS) entry which is preliminary data.</text>
</comment>
<reference evidence="1 2" key="1">
    <citation type="submission" date="2019-06" db="EMBL/GenBank/DDBJ databases">
        <authorList>
            <person name="Li J."/>
        </authorList>
    </citation>
    <scope>NUCLEOTIDE SEQUENCE [LARGE SCALE GENOMIC DNA]</scope>
    <source>
        <strain evidence="1 2">CGMCC 1.8012</strain>
    </source>
</reference>
<name>A0A5C4RBH0_9RHOB</name>
<dbReference type="Proteomes" id="UP000304880">
    <property type="component" value="Unassembled WGS sequence"/>
</dbReference>
<accession>A0A5C4RBH0</accession>
<gene>
    <name evidence="1" type="ORF">FHD67_01465</name>
</gene>
<dbReference type="EMBL" id="VDDC01000002">
    <property type="protein sequence ID" value="TNH41087.1"/>
    <property type="molecule type" value="Genomic_DNA"/>
</dbReference>